<dbReference type="Proteomes" id="UP000000331">
    <property type="component" value="Segment"/>
</dbReference>
<evidence type="ECO:0000313" key="1">
    <source>
        <dbReference type="EMBL" id="ADJ53099.1"/>
    </source>
</evidence>
<protein>
    <submittedName>
        <fullName evidence="1">Gp59</fullName>
    </submittedName>
</protein>
<keyword evidence="2" id="KW-1185">Reference proteome</keyword>
<sequence>MKNRGFCRLPTTGTRSPVSIGFLCCLNNLADHYVQLCLRVVYGVSSHTIGDEGLEPSLVSVDATVLPLPLITSQCVYAPRIEEEGL</sequence>
<dbReference type="EMBL" id="HM242243">
    <property type="protein sequence ID" value="ADJ53099.1"/>
    <property type="molecule type" value="Genomic_DNA"/>
</dbReference>
<proteinExistence type="predicted"/>
<reference evidence="1 2" key="1">
    <citation type="journal article" date="2010" name="J. Bacteriol.">
        <title>Brochothrix thermosphacta bacteriophages feature heterogeneous and highly mosaic genomes and utilize unique prophage insertion sites.</title>
        <authorList>
            <person name="Kilcher S."/>
            <person name="Loessner M.J."/>
            <person name="Klumpp J."/>
        </authorList>
    </citation>
    <scope>NUCLEOTIDE SEQUENCE [LARGE SCALE GENOMIC DNA]</scope>
</reference>
<dbReference type="GeneID" id="10359095"/>
<dbReference type="RefSeq" id="YP_004301392.1">
    <property type="nucleotide sequence ID" value="NC_015253.1"/>
</dbReference>
<organism evidence="1 2">
    <name type="scientific">Brochothrix phage A9</name>
    <dbReference type="NCBI Taxonomy" id="857312"/>
    <lineage>
        <taxon>Viruses</taxon>
        <taxon>Duplodnaviria</taxon>
        <taxon>Heunggongvirae</taxon>
        <taxon>Uroviricota</taxon>
        <taxon>Caudoviricetes</taxon>
        <taxon>Herelleviridae</taxon>
        <taxon>Klumppvirus</taxon>
        <taxon>Klumppvirus A9</taxon>
    </lineage>
</organism>
<name>D9J0K6_9CAUD</name>
<dbReference type="KEGG" id="vg:10359095"/>
<evidence type="ECO:0000313" key="2">
    <source>
        <dbReference type="Proteomes" id="UP000000331"/>
    </source>
</evidence>
<accession>D9J0K6</accession>